<accession>A0A9P4QJD7</accession>
<proteinExistence type="predicted"/>
<feature type="compositionally biased region" description="Low complexity" evidence="1">
    <location>
        <begin position="482"/>
        <end position="492"/>
    </location>
</feature>
<feature type="compositionally biased region" description="Basic and acidic residues" evidence="1">
    <location>
        <begin position="125"/>
        <end position="140"/>
    </location>
</feature>
<feature type="region of interest" description="Disordered" evidence="1">
    <location>
        <begin position="200"/>
        <end position="238"/>
    </location>
</feature>
<feature type="region of interest" description="Disordered" evidence="1">
    <location>
        <begin position="945"/>
        <end position="1112"/>
    </location>
</feature>
<feature type="region of interest" description="Disordered" evidence="1">
    <location>
        <begin position="430"/>
        <end position="536"/>
    </location>
</feature>
<evidence type="ECO:0000256" key="1">
    <source>
        <dbReference type="SAM" id="MobiDB-lite"/>
    </source>
</evidence>
<feature type="region of interest" description="Disordered" evidence="1">
    <location>
        <begin position="365"/>
        <end position="394"/>
    </location>
</feature>
<feature type="region of interest" description="Disordered" evidence="1">
    <location>
        <begin position="1140"/>
        <end position="1164"/>
    </location>
</feature>
<reference evidence="2" key="1">
    <citation type="journal article" date="2020" name="Stud. Mycol.">
        <title>101 Dothideomycetes genomes: a test case for predicting lifestyles and emergence of pathogens.</title>
        <authorList>
            <person name="Haridas S."/>
            <person name="Albert R."/>
            <person name="Binder M."/>
            <person name="Bloem J."/>
            <person name="Labutti K."/>
            <person name="Salamov A."/>
            <person name="Andreopoulos B."/>
            <person name="Baker S."/>
            <person name="Barry K."/>
            <person name="Bills G."/>
            <person name="Bluhm B."/>
            <person name="Cannon C."/>
            <person name="Castanera R."/>
            <person name="Culley D."/>
            <person name="Daum C."/>
            <person name="Ezra D."/>
            <person name="Gonzalez J."/>
            <person name="Henrissat B."/>
            <person name="Kuo A."/>
            <person name="Liang C."/>
            <person name="Lipzen A."/>
            <person name="Lutzoni F."/>
            <person name="Magnuson J."/>
            <person name="Mondo S."/>
            <person name="Nolan M."/>
            <person name="Ohm R."/>
            <person name="Pangilinan J."/>
            <person name="Park H.-J."/>
            <person name="Ramirez L."/>
            <person name="Alfaro M."/>
            <person name="Sun H."/>
            <person name="Tritt A."/>
            <person name="Yoshinaga Y."/>
            <person name="Zwiers L.-H."/>
            <person name="Turgeon B."/>
            <person name="Goodwin S."/>
            <person name="Spatafora J."/>
            <person name="Crous P."/>
            <person name="Grigoriev I."/>
        </authorList>
    </citation>
    <scope>NUCLEOTIDE SEQUENCE</scope>
    <source>
        <strain evidence="2">CBS 116435</strain>
    </source>
</reference>
<feature type="compositionally biased region" description="Polar residues" evidence="1">
    <location>
        <begin position="996"/>
        <end position="1015"/>
    </location>
</feature>
<gene>
    <name evidence="2" type="ORF">K431DRAFT_280713</name>
</gene>
<sequence length="1225" mass="136773">MLQSRARVSVASRPRALSSPGLLQPSASLQNRTFCFRRRPNDWASHIDPLYHRFTRYRTLKTRAKLLATIKRRSRFNWDADHRPFFTPKQLRFASHWGCNPRGGRWMRFHENGEESQQKSSARPEATEAGKANEDEVELSSREKLWKEQVGAFKKRLDSDPYEAVFGKRFEPFWSPLVPSWMRDDMGLRGWEHARKGDDDISRTVDATPSNSTEKLVPSTQDSTTKSSSGPGVAPVKVDAEAEAKKGESLKTYSSYSSTSWDSWTQKTRRTTWDSLSGQTKRFEYDPISNRMVQVEGQGMPTNQIAQSTGASTIETPKDTALQAAKSQAVDIPVKKSTEIRQSIPVPTDLAPIARPLDMASLINEPARSMRPNPESSTTPARSTRPSQLAKMPKDDLDLLTADAVRAAMGKAKSTVKQMTLEERQQLEKSFDEAARREDVESKALLQQRRSKAVMSGGSPAWSVAFDESASPSNVHKEAERYYQSSRLQSSLDRLTEADAGKSSSGRLETSLDRMSKASSEELSPSRLQPAAERMQRKSLPIREVSSVSTNIPPSSVPKGWQDQASLLQADRIRRTTSKRPYPMKRWIDDMEAKRAEFECKTEALKEEQSTEKILQQQRKIKFQEILDAEVSNQKFMMQAHEGKWGHHLASALRQNPPEGVSGTRTTPSKAKDANASDPVAQAAKERQLMKEMQGEGDFCVNVTNFAKSDKKWYKQPTNGVQAEQLEKASQKAGDQALVTDVRRIYEGAYGPIDVKHRQPIVAREQKVIHDEPALNDALSRQEKDGHYDWKDDNLEAELARQEGQVHGLQASLPVKSSKAPRSSTSGSKLVNDEAPKLIPTALSEVPTSVSTPSASVSSGIQWQKPPVYKLLAYDSGNDRFSTATTTSNFTNSENPISIATALSQLYQPARFVPHFSQLQEEGYQVIYGTKDLLVFKKVAREAPPQKTSVKGVKQPVKTAPTTRDLSSPGLEAVKQHAATTSSVSCESKQDINPIDGTSKQYQAIGTGNSASPTGFVNHDSLFMPKDGEESQNNASSSAARDQKLGNLADPFTTSSSQHKVRREESVFTGTRRISSSNSNERSPYYARQREEYEIEDQEASGSYTRTDPQGRLYSRHNQAEAALDEPFYPRDSVDQARVHYRQKHHRTQSKPSSDSTTSTKEEAAKSSDWQRVFWKRAFLSGAGLVGASYLVGAAAEAGRESEERSKRVLPQADERWRKAIEERK</sequence>
<dbReference type="OrthoDB" id="3946750at2759"/>
<evidence type="ECO:0000313" key="2">
    <source>
        <dbReference type="EMBL" id="KAF2725991.1"/>
    </source>
</evidence>
<feature type="region of interest" description="Disordered" evidence="1">
    <location>
        <begin position="654"/>
        <end position="679"/>
    </location>
</feature>
<feature type="compositionally biased region" description="Basic residues" evidence="1">
    <location>
        <begin position="1140"/>
        <end position="1149"/>
    </location>
</feature>
<organism evidence="2 3">
    <name type="scientific">Polychaeton citri CBS 116435</name>
    <dbReference type="NCBI Taxonomy" id="1314669"/>
    <lineage>
        <taxon>Eukaryota</taxon>
        <taxon>Fungi</taxon>
        <taxon>Dikarya</taxon>
        <taxon>Ascomycota</taxon>
        <taxon>Pezizomycotina</taxon>
        <taxon>Dothideomycetes</taxon>
        <taxon>Dothideomycetidae</taxon>
        <taxon>Capnodiales</taxon>
        <taxon>Capnodiaceae</taxon>
        <taxon>Polychaeton</taxon>
    </lineage>
</organism>
<comment type="caution">
    <text evidence="2">The sequence shown here is derived from an EMBL/GenBank/DDBJ whole genome shotgun (WGS) entry which is preliminary data.</text>
</comment>
<feature type="compositionally biased region" description="Polar residues" evidence="1">
    <location>
        <begin position="820"/>
        <end position="829"/>
    </location>
</feature>
<feature type="compositionally biased region" description="Basic and acidic residues" evidence="1">
    <location>
        <begin position="510"/>
        <end position="520"/>
    </location>
</feature>
<feature type="compositionally biased region" description="Low complexity" evidence="1">
    <location>
        <begin position="1150"/>
        <end position="1159"/>
    </location>
</feature>
<name>A0A9P4QJD7_9PEZI</name>
<dbReference type="AlphaFoldDB" id="A0A9P4QJD7"/>
<protein>
    <submittedName>
        <fullName evidence="2">Uncharacterized protein</fullName>
    </submittedName>
</protein>
<dbReference type="Proteomes" id="UP000799441">
    <property type="component" value="Unassembled WGS sequence"/>
</dbReference>
<keyword evidence="3" id="KW-1185">Reference proteome</keyword>
<feature type="compositionally biased region" description="Low complexity" evidence="1">
    <location>
        <begin position="376"/>
        <end position="387"/>
    </location>
</feature>
<feature type="compositionally biased region" description="Basic and acidic residues" evidence="1">
    <location>
        <begin position="430"/>
        <end position="442"/>
    </location>
</feature>
<feature type="region of interest" description="Disordered" evidence="1">
    <location>
        <begin position="112"/>
        <end position="140"/>
    </location>
</feature>
<feature type="compositionally biased region" description="Polar residues" evidence="1">
    <location>
        <begin position="205"/>
        <end position="230"/>
    </location>
</feature>
<evidence type="ECO:0000313" key="3">
    <source>
        <dbReference type="Proteomes" id="UP000799441"/>
    </source>
</evidence>
<feature type="compositionally biased region" description="Low complexity" evidence="1">
    <location>
        <begin position="1072"/>
        <end position="1083"/>
    </location>
</feature>
<feature type="compositionally biased region" description="Polar residues" evidence="1">
    <location>
        <begin position="978"/>
        <end position="987"/>
    </location>
</feature>
<feature type="region of interest" description="Disordered" evidence="1">
    <location>
        <begin position="802"/>
        <end position="831"/>
    </location>
</feature>
<dbReference type="EMBL" id="MU003766">
    <property type="protein sequence ID" value="KAF2725991.1"/>
    <property type="molecule type" value="Genomic_DNA"/>
</dbReference>